<dbReference type="FunFam" id="3.30.160.60:FF:002343">
    <property type="entry name" value="Zinc finger protein 33A"/>
    <property type="match status" value="1"/>
</dbReference>
<dbReference type="FunFam" id="3.30.160.60:FF:001498">
    <property type="entry name" value="Zinc finger protein 404"/>
    <property type="match status" value="1"/>
</dbReference>
<evidence type="ECO:0000256" key="7">
    <source>
        <dbReference type="ARBA" id="ARBA00022833"/>
    </source>
</evidence>
<evidence type="ECO:0000256" key="8">
    <source>
        <dbReference type="ARBA" id="ARBA00023015"/>
    </source>
</evidence>
<evidence type="ECO:0000259" key="14">
    <source>
        <dbReference type="PROSITE" id="PS50157"/>
    </source>
</evidence>
<comment type="function">
    <text evidence="1">May be involved in transcriptional regulation.</text>
</comment>
<keyword evidence="4" id="KW-0479">Metal-binding</keyword>
<evidence type="ECO:0000256" key="4">
    <source>
        <dbReference type="ARBA" id="ARBA00022723"/>
    </source>
</evidence>
<keyword evidence="9" id="KW-0238">DNA-binding</keyword>
<reference evidence="15" key="2">
    <citation type="submission" date="2025-08" db="UniProtKB">
        <authorList>
            <consortium name="Ensembl"/>
        </authorList>
    </citation>
    <scope>IDENTIFICATION</scope>
</reference>
<feature type="compositionally biased region" description="Polar residues" evidence="13">
    <location>
        <begin position="158"/>
        <end position="169"/>
    </location>
</feature>
<keyword evidence="8" id="KW-0805">Transcription regulation</keyword>
<dbReference type="Pfam" id="PF13465">
    <property type="entry name" value="zf-H2C2_2"/>
    <property type="match status" value="1"/>
</dbReference>
<name>A0A3P9DGF5_9CICH</name>
<dbReference type="Gene3D" id="3.30.160.60">
    <property type="entry name" value="Classic Zinc Finger"/>
    <property type="match status" value="6"/>
</dbReference>
<comment type="subcellular location">
    <subcellularLocation>
        <location evidence="2">Nucleus</location>
    </subcellularLocation>
</comment>
<comment type="similarity">
    <text evidence="3">Belongs to the krueppel C2H2-type zinc-finger protein family.</text>
</comment>
<organism evidence="15 16">
    <name type="scientific">Maylandia zebra</name>
    <name type="common">zebra mbuna</name>
    <dbReference type="NCBI Taxonomy" id="106582"/>
    <lineage>
        <taxon>Eukaryota</taxon>
        <taxon>Metazoa</taxon>
        <taxon>Chordata</taxon>
        <taxon>Craniata</taxon>
        <taxon>Vertebrata</taxon>
        <taxon>Euteleostomi</taxon>
        <taxon>Actinopterygii</taxon>
        <taxon>Neopterygii</taxon>
        <taxon>Teleostei</taxon>
        <taxon>Neoteleostei</taxon>
        <taxon>Acanthomorphata</taxon>
        <taxon>Ovalentaria</taxon>
        <taxon>Cichlomorphae</taxon>
        <taxon>Cichliformes</taxon>
        <taxon>Cichlidae</taxon>
        <taxon>African cichlids</taxon>
        <taxon>Pseudocrenilabrinae</taxon>
        <taxon>Haplochromini</taxon>
        <taxon>Maylandia</taxon>
        <taxon>Maylandia zebra complex</taxon>
    </lineage>
</organism>
<dbReference type="GeneTree" id="ENSGT01150000286971"/>
<feature type="domain" description="C2H2-type" evidence="14">
    <location>
        <begin position="266"/>
        <end position="293"/>
    </location>
</feature>
<keyword evidence="11" id="KW-0539">Nucleus</keyword>
<dbReference type="InterPro" id="IPR036236">
    <property type="entry name" value="Znf_C2H2_sf"/>
</dbReference>
<dbReference type="FunFam" id="3.30.160.60:FF:000624">
    <property type="entry name" value="zinc finger protein 697"/>
    <property type="match status" value="1"/>
</dbReference>
<reference evidence="15" key="3">
    <citation type="submission" date="2025-09" db="UniProtKB">
        <authorList>
            <consortium name="Ensembl"/>
        </authorList>
    </citation>
    <scope>IDENTIFICATION</scope>
</reference>
<dbReference type="GO" id="GO:0000981">
    <property type="term" value="F:DNA-binding transcription factor activity, RNA polymerase II-specific"/>
    <property type="evidence" value="ECO:0007669"/>
    <property type="project" value="TreeGrafter"/>
</dbReference>
<dbReference type="InterPro" id="IPR013087">
    <property type="entry name" value="Znf_C2H2_type"/>
</dbReference>
<keyword evidence="6 12" id="KW-0863">Zinc-finger</keyword>
<feature type="region of interest" description="Disordered" evidence="13">
    <location>
        <begin position="1"/>
        <end position="33"/>
    </location>
</feature>
<feature type="region of interest" description="Disordered" evidence="13">
    <location>
        <begin position="59"/>
        <end position="175"/>
    </location>
</feature>
<dbReference type="PROSITE" id="PS00028">
    <property type="entry name" value="ZINC_FINGER_C2H2_1"/>
    <property type="match status" value="6"/>
</dbReference>
<dbReference type="GO" id="GO:0000977">
    <property type="term" value="F:RNA polymerase II transcription regulatory region sequence-specific DNA binding"/>
    <property type="evidence" value="ECO:0007669"/>
    <property type="project" value="TreeGrafter"/>
</dbReference>
<reference evidence="15 16" key="1">
    <citation type="journal article" date="2014" name="Nature">
        <title>The genomic substrate for adaptive radiation in African cichlid fish.</title>
        <authorList>
            <person name="Brawand D."/>
            <person name="Wagner C.E."/>
            <person name="Li Y.I."/>
            <person name="Malinsky M."/>
            <person name="Keller I."/>
            <person name="Fan S."/>
            <person name="Simakov O."/>
            <person name="Ng A.Y."/>
            <person name="Lim Z.W."/>
            <person name="Bezault E."/>
            <person name="Turner-Maier J."/>
            <person name="Johnson J."/>
            <person name="Alcazar R."/>
            <person name="Noh H.J."/>
            <person name="Russell P."/>
            <person name="Aken B."/>
            <person name="Alfoldi J."/>
            <person name="Amemiya C."/>
            <person name="Azzouzi N."/>
            <person name="Baroiller J.F."/>
            <person name="Barloy-Hubler F."/>
            <person name="Berlin A."/>
            <person name="Bloomquist R."/>
            <person name="Carleton K.L."/>
            <person name="Conte M.A."/>
            <person name="D'Cotta H."/>
            <person name="Eshel O."/>
            <person name="Gaffney L."/>
            <person name="Galibert F."/>
            <person name="Gante H.F."/>
            <person name="Gnerre S."/>
            <person name="Greuter L."/>
            <person name="Guyon R."/>
            <person name="Haddad N.S."/>
            <person name="Haerty W."/>
            <person name="Harris R.M."/>
            <person name="Hofmann H.A."/>
            <person name="Hourlier T."/>
            <person name="Hulata G."/>
            <person name="Jaffe D.B."/>
            <person name="Lara M."/>
            <person name="Lee A.P."/>
            <person name="MacCallum I."/>
            <person name="Mwaiko S."/>
            <person name="Nikaido M."/>
            <person name="Nishihara H."/>
            <person name="Ozouf-Costaz C."/>
            <person name="Penman D.J."/>
            <person name="Przybylski D."/>
            <person name="Rakotomanga M."/>
            <person name="Renn S.C.P."/>
            <person name="Ribeiro F.J."/>
            <person name="Ron M."/>
            <person name="Salzburger W."/>
            <person name="Sanchez-Pulido L."/>
            <person name="Santos M.E."/>
            <person name="Searle S."/>
            <person name="Sharpe T."/>
            <person name="Swofford R."/>
            <person name="Tan F.J."/>
            <person name="Williams L."/>
            <person name="Young S."/>
            <person name="Yin S."/>
            <person name="Okada N."/>
            <person name="Kocher T.D."/>
            <person name="Miska E.A."/>
            <person name="Lander E.S."/>
            <person name="Venkatesh B."/>
            <person name="Fernald R.D."/>
            <person name="Meyer A."/>
            <person name="Ponting C.P."/>
            <person name="Streelman J.T."/>
            <person name="Lindblad-Toh K."/>
            <person name="Seehausen O."/>
            <person name="Di Palma F."/>
        </authorList>
    </citation>
    <scope>NUCLEOTIDE SEQUENCE</scope>
</reference>
<evidence type="ECO:0000256" key="3">
    <source>
        <dbReference type="ARBA" id="ARBA00006991"/>
    </source>
</evidence>
<dbReference type="GO" id="GO:0005634">
    <property type="term" value="C:nucleus"/>
    <property type="evidence" value="ECO:0007669"/>
    <property type="project" value="UniProtKB-SubCell"/>
</dbReference>
<keyword evidence="16" id="KW-1185">Reference proteome</keyword>
<evidence type="ECO:0000256" key="5">
    <source>
        <dbReference type="ARBA" id="ARBA00022737"/>
    </source>
</evidence>
<evidence type="ECO:0000256" key="9">
    <source>
        <dbReference type="ARBA" id="ARBA00023125"/>
    </source>
</evidence>
<evidence type="ECO:0000256" key="13">
    <source>
        <dbReference type="SAM" id="MobiDB-lite"/>
    </source>
</evidence>
<evidence type="ECO:0000256" key="10">
    <source>
        <dbReference type="ARBA" id="ARBA00023163"/>
    </source>
</evidence>
<dbReference type="FunFam" id="3.30.160.60:FF:000363">
    <property type="entry name" value="Zinc finger protein 239"/>
    <property type="match status" value="2"/>
</dbReference>
<accession>A0A3P9DGF5</accession>
<dbReference type="FunFam" id="3.30.160.60:FF:001158">
    <property type="entry name" value="zinc finger protein 22"/>
    <property type="match status" value="1"/>
</dbReference>
<dbReference type="SMART" id="SM00355">
    <property type="entry name" value="ZnF_C2H2"/>
    <property type="match status" value="6"/>
</dbReference>
<dbReference type="Proteomes" id="UP000265160">
    <property type="component" value="LG11"/>
</dbReference>
<evidence type="ECO:0000256" key="12">
    <source>
        <dbReference type="PROSITE-ProRule" id="PRU00042"/>
    </source>
</evidence>
<protein>
    <recommendedName>
        <fullName evidence="14">C2H2-type domain-containing protein</fullName>
    </recommendedName>
</protein>
<evidence type="ECO:0000256" key="2">
    <source>
        <dbReference type="ARBA" id="ARBA00004123"/>
    </source>
</evidence>
<evidence type="ECO:0000313" key="15">
    <source>
        <dbReference type="Ensembl" id="ENSMZEP00005033800.1"/>
    </source>
</evidence>
<dbReference type="PANTHER" id="PTHR24409:SF295">
    <property type="entry name" value="AZ2-RELATED"/>
    <property type="match status" value="1"/>
</dbReference>
<dbReference type="SUPFAM" id="SSF57667">
    <property type="entry name" value="beta-beta-alpha zinc fingers"/>
    <property type="match status" value="3"/>
</dbReference>
<feature type="domain" description="C2H2-type" evidence="14">
    <location>
        <begin position="238"/>
        <end position="265"/>
    </location>
</feature>
<dbReference type="PROSITE" id="PS50157">
    <property type="entry name" value="ZINC_FINGER_C2H2_2"/>
    <property type="match status" value="6"/>
</dbReference>
<dbReference type="Pfam" id="PF00096">
    <property type="entry name" value="zf-C2H2"/>
    <property type="match status" value="4"/>
</dbReference>
<dbReference type="AlphaFoldDB" id="A0A3P9DGF5"/>
<proteinExistence type="inferred from homology"/>
<feature type="domain" description="C2H2-type" evidence="14">
    <location>
        <begin position="322"/>
        <end position="349"/>
    </location>
</feature>
<evidence type="ECO:0000256" key="1">
    <source>
        <dbReference type="ARBA" id="ARBA00003767"/>
    </source>
</evidence>
<sequence length="381" mass="43347">MFPVFSEPDQSSSQRRPPQPSAAAPIPSPPICRRPFGRESCCKVLLMFLWLHHVEQKDPEPPQIKEEQEELCSSQEGEQLGLKEEPDTFMVTAAEEGEHSEPGGDGEQLLCDDSPQSESTDEESSKCEESGLSETVTSVSKKRQKRDRSHNDVESRTVSDVCQKSIKNQAQRKKPHIDVKPYPCDTCGKSFRARSTWKHHLAIHTGERPYPCDTCGKSFSRSGTLYIHMRTHTGERPYPCDTCGKGFSRSSNLYDHMRIHTGEKPYPCDTCGKCFTQSSRLYIHRRTHTGERPYPCDTCGKSFSRSSNLYNHRRTHTGERPYPCDTCGKSFSRSSNLYIHRRTHTGERTRKQKDGVKLQRAEGGNTHRCCVIKNLMINFDV</sequence>
<evidence type="ECO:0000313" key="16">
    <source>
        <dbReference type="Proteomes" id="UP000265160"/>
    </source>
</evidence>
<feature type="domain" description="C2H2-type" evidence="14">
    <location>
        <begin position="182"/>
        <end position="209"/>
    </location>
</feature>
<feature type="compositionally biased region" description="Low complexity" evidence="13">
    <location>
        <begin position="10"/>
        <end position="25"/>
    </location>
</feature>
<feature type="domain" description="C2H2-type" evidence="14">
    <location>
        <begin position="210"/>
        <end position="237"/>
    </location>
</feature>
<evidence type="ECO:0000256" key="11">
    <source>
        <dbReference type="ARBA" id="ARBA00023242"/>
    </source>
</evidence>
<keyword evidence="10" id="KW-0804">Transcription</keyword>
<dbReference type="Ensembl" id="ENSMZET00005034986.1">
    <property type="protein sequence ID" value="ENSMZEP00005033800.1"/>
    <property type="gene ID" value="ENSMZEG00005025270.1"/>
</dbReference>
<dbReference type="PANTHER" id="PTHR24409">
    <property type="entry name" value="ZINC FINGER PROTEIN 142"/>
    <property type="match status" value="1"/>
</dbReference>
<feature type="domain" description="C2H2-type" evidence="14">
    <location>
        <begin position="294"/>
        <end position="321"/>
    </location>
</feature>
<keyword evidence="5" id="KW-0677">Repeat</keyword>
<dbReference type="GO" id="GO:0008270">
    <property type="term" value="F:zinc ion binding"/>
    <property type="evidence" value="ECO:0007669"/>
    <property type="project" value="UniProtKB-KW"/>
</dbReference>
<keyword evidence="7" id="KW-0862">Zinc</keyword>
<evidence type="ECO:0000256" key="6">
    <source>
        <dbReference type="ARBA" id="ARBA00022771"/>
    </source>
</evidence>